<proteinExistence type="inferred from homology"/>
<keyword evidence="8" id="KW-1133">Transmembrane helix</keyword>
<gene>
    <name evidence="11" type="ORF">OS242_13805</name>
</gene>
<accession>A0ABT3X281</accession>
<comment type="caution">
    <text evidence="11">The sequence shown here is derived from an EMBL/GenBank/DDBJ whole genome shotgun (WGS) entry which is preliminary data.</text>
</comment>
<dbReference type="Pfam" id="PF12729">
    <property type="entry name" value="4HB_MCP_1"/>
    <property type="match status" value="1"/>
</dbReference>
<evidence type="ECO:0000256" key="1">
    <source>
        <dbReference type="ARBA" id="ARBA00004236"/>
    </source>
</evidence>
<protein>
    <submittedName>
        <fullName evidence="11">Methyl-accepting chemotaxis protein</fullName>
    </submittedName>
</protein>
<reference evidence="11 12" key="1">
    <citation type="submission" date="2022-11" db="EMBL/GenBank/DDBJ databases">
        <title>Study of microbial diversity in lake waters.</title>
        <authorList>
            <person name="Zhang J."/>
        </authorList>
    </citation>
    <scope>NUCLEOTIDE SEQUENCE [LARGE SCALE GENOMIC DNA]</scope>
    <source>
        <strain evidence="11 12">DT12</strain>
    </source>
</reference>
<dbReference type="InterPro" id="IPR003660">
    <property type="entry name" value="HAMP_dom"/>
</dbReference>
<feature type="transmembrane region" description="Helical" evidence="8">
    <location>
        <begin position="43"/>
        <end position="66"/>
    </location>
</feature>
<evidence type="ECO:0000256" key="4">
    <source>
        <dbReference type="ARBA" id="ARBA00023224"/>
    </source>
</evidence>
<evidence type="ECO:0000313" key="11">
    <source>
        <dbReference type="EMBL" id="MCX7571020.1"/>
    </source>
</evidence>
<dbReference type="Pfam" id="PF00015">
    <property type="entry name" value="MCPsignal"/>
    <property type="match status" value="1"/>
</dbReference>
<dbReference type="InterPro" id="IPR024478">
    <property type="entry name" value="HlyB_4HB_MCP"/>
</dbReference>
<keyword evidence="2" id="KW-1003">Cell membrane</keyword>
<feature type="transmembrane region" description="Helical" evidence="8">
    <location>
        <begin position="216"/>
        <end position="236"/>
    </location>
</feature>
<comment type="similarity">
    <text evidence="5">Belongs to the methyl-accepting chemotaxis (MCP) protein family.</text>
</comment>
<evidence type="ECO:0000313" key="12">
    <source>
        <dbReference type="Proteomes" id="UP001208017"/>
    </source>
</evidence>
<dbReference type="SUPFAM" id="SSF58104">
    <property type="entry name" value="Methyl-accepting chemotaxis protein (MCP) signaling domain"/>
    <property type="match status" value="1"/>
</dbReference>
<dbReference type="CDD" id="cd06225">
    <property type="entry name" value="HAMP"/>
    <property type="match status" value="1"/>
</dbReference>
<evidence type="ECO:0000259" key="9">
    <source>
        <dbReference type="PROSITE" id="PS50111"/>
    </source>
</evidence>
<evidence type="ECO:0000259" key="10">
    <source>
        <dbReference type="PROSITE" id="PS50885"/>
    </source>
</evidence>
<evidence type="ECO:0000256" key="3">
    <source>
        <dbReference type="ARBA" id="ARBA00023136"/>
    </source>
</evidence>
<dbReference type="InterPro" id="IPR004089">
    <property type="entry name" value="MCPsignal_dom"/>
</dbReference>
<dbReference type="SMART" id="SM00304">
    <property type="entry name" value="HAMP"/>
    <property type="match status" value="1"/>
</dbReference>
<dbReference type="EMBL" id="JAPMLT010000008">
    <property type="protein sequence ID" value="MCX7571020.1"/>
    <property type="molecule type" value="Genomic_DNA"/>
</dbReference>
<evidence type="ECO:0000256" key="8">
    <source>
        <dbReference type="SAM" id="Phobius"/>
    </source>
</evidence>
<keyword evidence="8" id="KW-0812">Transmembrane</keyword>
<dbReference type="SMART" id="SM00283">
    <property type="entry name" value="MA"/>
    <property type="match status" value="1"/>
</dbReference>
<dbReference type="PROSITE" id="PS50885">
    <property type="entry name" value="HAMP"/>
    <property type="match status" value="1"/>
</dbReference>
<sequence length="739" mass="80558">MSTGKERKQKETKARYKSIFLSLLDRMYERFDNKWKMKLSQKLGLIIIVTFVGILVIGTLSIAQLWRLNGNMNSALTVNLKAMQVSEEMKVTASQFDRMMVNYIRSMTPDGRKLIEKRMGDMNAVMENSIAEYEAVAENDANVEELKKNWGAYRESQKKLIEEANKNEVIAFQLWEGNLSIGHKKLDETLTKINSENQAVITNSKAMLDRTYTSSWMITLAVIVLIALVAGAIGLATNRHLQRKIQYLVDVNEVLAQGDLRVETEVQGHDELGQLSRAMSDVISNLREIIRQVGSASYQVAAASQRMAKSSEESNRAAEMVATTIQEVAEGTGRQVERSQESAELMQLLAQSVQAIQMTVEQVVDVAQQATDTALGGREVLAQTSGQIEGIRTANVETSQAFEHLYAEMTRIIGFVNVIAEIASQTNLLALNAAIEAARAGEHGRGFAVVADEVKKLAEQSSRAANEVRVIVGASQQGMEQMKSALTETNKHVDEGVRSMQNTNQGFENIVFSIEEMVEQIQIVADTIRVISNNSEQVLQNIEDVAAVTEEAAAGIEEVSAATQEQLAGMQEIAGSAVTLAELAEQLDRSVNHFKIDDEIAAATETVDGYESAAMYAAAGAFAVSGSDLDADDLNEGGYGAYDSDDDSNAESYGSYNSDDDASAESYGAYSSNDDANADSYGAYNSDDDANADSYGTHDSEDASFADDSSAEREEESGEQAELSWNADDTDGHGDKDKS</sequence>
<feature type="region of interest" description="Disordered" evidence="7">
    <location>
        <begin position="636"/>
        <end position="739"/>
    </location>
</feature>
<name>A0ABT3X281_9BACL</name>
<keyword evidence="12" id="KW-1185">Reference proteome</keyword>
<dbReference type="PANTHER" id="PTHR32089:SF112">
    <property type="entry name" value="LYSOZYME-LIKE PROTEIN-RELATED"/>
    <property type="match status" value="1"/>
</dbReference>
<evidence type="ECO:0000256" key="2">
    <source>
        <dbReference type="ARBA" id="ARBA00022475"/>
    </source>
</evidence>
<dbReference type="Gene3D" id="1.10.287.950">
    <property type="entry name" value="Methyl-accepting chemotaxis protein"/>
    <property type="match status" value="1"/>
</dbReference>
<dbReference type="Gene3D" id="6.10.340.10">
    <property type="match status" value="1"/>
</dbReference>
<evidence type="ECO:0000256" key="7">
    <source>
        <dbReference type="SAM" id="MobiDB-lite"/>
    </source>
</evidence>
<keyword evidence="3 8" id="KW-0472">Membrane</keyword>
<dbReference type="PRINTS" id="PR00260">
    <property type="entry name" value="CHEMTRNSDUCR"/>
</dbReference>
<feature type="domain" description="HAMP" evidence="10">
    <location>
        <begin position="239"/>
        <end position="291"/>
    </location>
</feature>
<dbReference type="CDD" id="cd11386">
    <property type="entry name" value="MCP_signal"/>
    <property type="match status" value="1"/>
</dbReference>
<dbReference type="PROSITE" id="PS50111">
    <property type="entry name" value="CHEMOTAXIS_TRANSDUC_2"/>
    <property type="match status" value="1"/>
</dbReference>
<evidence type="ECO:0000256" key="6">
    <source>
        <dbReference type="PROSITE-ProRule" id="PRU00284"/>
    </source>
</evidence>
<keyword evidence="4 6" id="KW-0807">Transducer</keyword>
<dbReference type="Proteomes" id="UP001208017">
    <property type="component" value="Unassembled WGS sequence"/>
</dbReference>
<feature type="compositionally biased region" description="Basic and acidic residues" evidence="7">
    <location>
        <begin position="730"/>
        <end position="739"/>
    </location>
</feature>
<organism evidence="11 12">
    <name type="scientific">Tumebacillus lacus</name>
    <dbReference type="NCBI Taxonomy" id="2995335"/>
    <lineage>
        <taxon>Bacteria</taxon>
        <taxon>Bacillati</taxon>
        <taxon>Bacillota</taxon>
        <taxon>Bacilli</taxon>
        <taxon>Bacillales</taxon>
        <taxon>Alicyclobacillaceae</taxon>
        <taxon>Tumebacillus</taxon>
    </lineage>
</organism>
<evidence type="ECO:0000256" key="5">
    <source>
        <dbReference type="ARBA" id="ARBA00029447"/>
    </source>
</evidence>
<comment type="subcellular location">
    <subcellularLocation>
        <location evidence="1">Cell membrane</location>
    </subcellularLocation>
</comment>
<feature type="domain" description="Methyl-accepting transducer" evidence="9">
    <location>
        <begin position="310"/>
        <end position="560"/>
    </location>
</feature>
<dbReference type="RefSeq" id="WP_267152269.1">
    <property type="nucleotide sequence ID" value="NZ_JAPMLT010000008.1"/>
</dbReference>
<dbReference type="InterPro" id="IPR004090">
    <property type="entry name" value="Chemotax_Me-accpt_rcpt"/>
</dbReference>
<dbReference type="PANTHER" id="PTHR32089">
    <property type="entry name" value="METHYL-ACCEPTING CHEMOTAXIS PROTEIN MCPB"/>
    <property type="match status" value="1"/>
</dbReference>